<dbReference type="GO" id="GO:0051539">
    <property type="term" value="F:4 iron, 4 sulfur cluster binding"/>
    <property type="evidence" value="ECO:0007669"/>
    <property type="project" value="UniProtKB-KW"/>
</dbReference>
<keyword evidence="11" id="KW-0411">Iron-sulfur</keyword>
<evidence type="ECO:0000256" key="10">
    <source>
        <dbReference type="ARBA" id="ARBA00023004"/>
    </source>
</evidence>
<accession>A0A932ZTV6</accession>
<dbReference type="PANTHER" id="PTHR11921:SF29">
    <property type="entry name" value="SUCCINATE DEHYDROGENASE [UBIQUINONE] IRON-SULFUR SUBUNIT, MITOCHONDRIAL"/>
    <property type="match status" value="1"/>
</dbReference>
<keyword evidence="9" id="KW-0560">Oxidoreductase</keyword>
<dbReference type="AlphaFoldDB" id="A0A932ZTV6"/>
<reference evidence="16" key="1">
    <citation type="submission" date="2020-07" db="EMBL/GenBank/DDBJ databases">
        <title>Huge and variable diversity of episymbiotic CPR bacteria and DPANN archaea in groundwater ecosystems.</title>
        <authorList>
            <person name="He C.Y."/>
            <person name="Keren R."/>
            <person name="Whittaker M."/>
            <person name="Farag I.F."/>
            <person name="Doudna J."/>
            <person name="Cate J.H.D."/>
            <person name="Banfield J.F."/>
        </authorList>
    </citation>
    <scope>NUCLEOTIDE SEQUENCE</scope>
    <source>
        <strain evidence="16">NC_groundwater_1370_Ag_S-0.2um_69_93</strain>
    </source>
</reference>
<gene>
    <name evidence="16" type="ORF">HY618_03645</name>
</gene>
<dbReference type="SUPFAM" id="SSF46548">
    <property type="entry name" value="alpha-helical ferredoxin"/>
    <property type="match status" value="1"/>
</dbReference>
<evidence type="ECO:0000259" key="15">
    <source>
        <dbReference type="Pfam" id="PF13183"/>
    </source>
</evidence>
<comment type="caution">
    <text evidence="16">The sequence shown here is derived from an EMBL/GenBank/DDBJ whole genome shotgun (WGS) entry which is preliminary data.</text>
</comment>
<evidence type="ECO:0000256" key="12">
    <source>
        <dbReference type="ARBA" id="ARBA00023291"/>
    </source>
</evidence>
<keyword evidence="5" id="KW-0004">4Fe-4S</keyword>
<proteinExistence type="inferred from homology"/>
<comment type="cofactor">
    <cofactor evidence="2">
        <name>[4Fe-4S] cluster</name>
        <dbReference type="ChEBI" id="CHEBI:49883"/>
    </cofactor>
</comment>
<dbReference type="InterPro" id="IPR004489">
    <property type="entry name" value="Succ_DH/fum_Rdtase_Fe-S"/>
</dbReference>
<evidence type="ECO:0000256" key="1">
    <source>
        <dbReference type="ARBA" id="ARBA00001927"/>
    </source>
</evidence>
<dbReference type="NCBIfam" id="TIGR00384">
    <property type="entry name" value="dhsB"/>
    <property type="match status" value="1"/>
</dbReference>
<dbReference type="GO" id="GO:0006099">
    <property type="term" value="P:tricarboxylic acid cycle"/>
    <property type="evidence" value="ECO:0007669"/>
    <property type="project" value="UniProtKB-KW"/>
</dbReference>
<comment type="cofactor">
    <cofactor evidence="13">
        <name>[2Fe-2S] cluster</name>
        <dbReference type="ChEBI" id="CHEBI:190135"/>
    </cofactor>
</comment>
<feature type="domain" description="4Fe-4S ferredoxin-type" evidence="15">
    <location>
        <begin position="53"/>
        <end position="124"/>
    </location>
</feature>
<evidence type="ECO:0000256" key="13">
    <source>
        <dbReference type="ARBA" id="ARBA00034078"/>
    </source>
</evidence>
<keyword evidence="8" id="KW-0479">Metal-binding</keyword>
<dbReference type="GO" id="GO:0046872">
    <property type="term" value="F:metal ion binding"/>
    <property type="evidence" value="ECO:0007669"/>
    <property type="project" value="UniProtKB-KW"/>
</dbReference>
<keyword evidence="10" id="KW-0408">Iron</keyword>
<dbReference type="Pfam" id="PF13183">
    <property type="entry name" value="Fer4_8"/>
    <property type="match status" value="1"/>
</dbReference>
<name>A0A932ZTV6_UNCTE</name>
<dbReference type="PANTHER" id="PTHR11921">
    <property type="entry name" value="SUCCINATE DEHYDROGENASE IRON-SULFUR PROTEIN"/>
    <property type="match status" value="1"/>
</dbReference>
<evidence type="ECO:0000256" key="5">
    <source>
        <dbReference type="ARBA" id="ARBA00022485"/>
    </source>
</evidence>
<dbReference type="GO" id="GO:0051537">
    <property type="term" value="F:2 iron, 2 sulfur cluster binding"/>
    <property type="evidence" value="ECO:0007669"/>
    <property type="project" value="UniProtKB-KW"/>
</dbReference>
<dbReference type="GO" id="GO:0022904">
    <property type="term" value="P:respiratory electron transport chain"/>
    <property type="evidence" value="ECO:0007669"/>
    <property type="project" value="TreeGrafter"/>
</dbReference>
<dbReference type="InterPro" id="IPR017896">
    <property type="entry name" value="4Fe4S_Fe-S-bd"/>
</dbReference>
<sequence length="162" mass="17379">FPVLRDLAVDMAVFFEKMKRARGWLEPSGEAAREPVRLAPESPERRRIEPHIECITCGICYAACGMVGHMPDYLGPAALNRAFTLAADSRDGAGAERLSEVCGEHGVWRCHSQFNCTEACPKGISPSDAIQALKRRALAGGARALAASFLRGLAPGSSRPTA</sequence>
<evidence type="ECO:0000313" key="17">
    <source>
        <dbReference type="Proteomes" id="UP000752292"/>
    </source>
</evidence>
<comment type="subunit">
    <text evidence="14">Part of an enzyme complex containing three subunits: a flavoprotein (frdA), an iron-sulfur protein (frdB), and diheme cytochrome b (frdC).</text>
</comment>
<evidence type="ECO:0000256" key="2">
    <source>
        <dbReference type="ARBA" id="ARBA00001966"/>
    </source>
</evidence>
<keyword evidence="12" id="KW-0003">3Fe-4S</keyword>
<dbReference type="InterPro" id="IPR009051">
    <property type="entry name" value="Helical_ferredxn"/>
</dbReference>
<dbReference type="GO" id="GO:0051538">
    <property type="term" value="F:3 iron, 4 sulfur cluster binding"/>
    <property type="evidence" value="ECO:0007669"/>
    <property type="project" value="UniProtKB-KW"/>
</dbReference>
<evidence type="ECO:0000256" key="7">
    <source>
        <dbReference type="ARBA" id="ARBA00022714"/>
    </source>
</evidence>
<evidence type="ECO:0000256" key="14">
    <source>
        <dbReference type="ARBA" id="ARBA00066269"/>
    </source>
</evidence>
<keyword evidence="6" id="KW-0816">Tricarboxylic acid cycle</keyword>
<organism evidence="16 17">
    <name type="scientific">Tectimicrobiota bacterium</name>
    <dbReference type="NCBI Taxonomy" id="2528274"/>
    <lineage>
        <taxon>Bacteria</taxon>
        <taxon>Pseudomonadati</taxon>
        <taxon>Nitrospinota/Tectimicrobiota group</taxon>
        <taxon>Candidatus Tectimicrobiota</taxon>
    </lineage>
</organism>
<evidence type="ECO:0000256" key="6">
    <source>
        <dbReference type="ARBA" id="ARBA00022532"/>
    </source>
</evidence>
<evidence type="ECO:0000256" key="11">
    <source>
        <dbReference type="ARBA" id="ARBA00023014"/>
    </source>
</evidence>
<evidence type="ECO:0000313" key="16">
    <source>
        <dbReference type="EMBL" id="MBI4251531.1"/>
    </source>
</evidence>
<keyword evidence="7" id="KW-0001">2Fe-2S</keyword>
<dbReference type="InterPro" id="IPR050573">
    <property type="entry name" value="SDH/FRD_Iron-Sulfur"/>
</dbReference>
<evidence type="ECO:0000256" key="9">
    <source>
        <dbReference type="ARBA" id="ARBA00023002"/>
    </source>
</evidence>
<comment type="similarity">
    <text evidence="3">Belongs to the succinate dehydrogenase/fumarate reductase iron-sulfur protein family.</text>
</comment>
<dbReference type="Gene3D" id="1.10.1060.10">
    <property type="entry name" value="Alpha-helical ferredoxin"/>
    <property type="match status" value="1"/>
</dbReference>
<dbReference type="FunFam" id="1.10.1060.10:FF:000003">
    <property type="entry name" value="Succinate dehydrogenase iron-sulfur subunit"/>
    <property type="match status" value="1"/>
</dbReference>
<dbReference type="InterPro" id="IPR017900">
    <property type="entry name" value="4Fe4S_Fe_S_CS"/>
</dbReference>
<dbReference type="GO" id="GO:0008177">
    <property type="term" value="F:succinate dehydrogenase (quinone) activity"/>
    <property type="evidence" value="ECO:0007669"/>
    <property type="project" value="UniProtKB-EC"/>
</dbReference>
<evidence type="ECO:0000256" key="4">
    <source>
        <dbReference type="ARBA" id="ARBA00012792"/>
    </source>
</evidence>
<dbReference type="PROSITE" id="PS00198">
    <property type="entry name" value="4FE4S_FER_1"/>
    <property type="match status" value="1"/>
</dbReference>
<dbReference type="EMBL" id="JACQRX010000161">
    <property type="protein sequence ID" value="MBI4251531.1"/>
    <property type="molecule type" value="Genomic_DNA"/>
</dbReference>
<feature type="non-terminal residue" evidence="16">
    <location>
        <position position="1"/>
    </location>
</feature>
<protein>
    <recommendedName>
        <fullName evidence="4">succinate dehydrogenase</fullName>
        <ecNumber evidence="4">1.3.5.1</ecNumber>
    </recommendedName>
</protein>
<evidence type="ECO:0000256" key="8">
    <source>
        <dbReference type="ARBA" id="ARBA00022723"/>
    </source>
</evidence>
<comment type="cofactor">
    <cofactor evidence="1">
        <name>[3Fe-4S] cluster</name>
        <dbReference type="ChEBI" id="CHEBI:21137"/>
    </cofactor>
</comment>
<dbReference type="Proteomes" id="UP000752292">
    <property type="component" value="Unassembled WGS sequence"/>
</dbReference>
<evidence type="ECO:0000256" key="3">
    <source>
        <dbReference type="ARBA" id="ARBA00009433"/>
    </source>
</evidence>
<dbReference type="EC" id="1.3.5.1" evidence="4"/>